<dbReference type="Pfam" id="PF00092">
    <property type="entry name" value="VWA"/>
    <property type="match status" value="2"/>
</dbReference>
<feature type="domain" description="VWFA" evidence="2">
    <location>
        <begin position="26"/>
        <end position="209"/>
    </location>
</feature>
<keyword evidence="1" id="KW-0732">Signal</keyword>
<dbReference type="InterPro" id="IPR036465">
    <property type="entry name" value="vWFA_dom_sf"/>
</dbReference>
<evidence type="ECO:0000313" key="4">
    <source>
        <dbReference type="Proteomes" id="UP000230233"/>
    </source>
</evidence>
<dbReference type="OrthoDB" id="5867826at2759"/>
<dbReference type="AlphaFoldDB" id="A0A2G5SRU1"/>
<keyword evidence="4" id="KW-1185">Reference proteome</keyword>
<gene>
    <name evidence="3" type="primary">Cnig_chr_X.g23824</name>
    <name evidence="3" type="ORF">B9Z55_023824</name>
</gene>
<dbReference type="EMBL" id="PDUG01000006">
    <property type="protein sequence ID" value="PIC17659.1"/>
    <property type="molecule type" value="Genomic_DNA"/>
</dbReference>
<feature type="signal peptide" evidence="1">
    <location>
        <begin position="1"/>
        <end position="16"/>
    </location>
</feature>
<protein>
    <recommendedName>
        <fullName evidence="2">VWFA domain-containing protein</fullName>
    </recommendedName>
</protein>
<sequence>MRIVILLAFFVLGCLAADHEKSLQFDVVFLIDGSQSARPVFDNFTNFVGDLMAPYNVSMNGARVGIIVVNADLDVQPPPAANLNSLPAQANLISVLRILKDEYADFDYAGQLLNYNLQLVSSVQFMSPNAGYRTGIHNHLLVYITSTTSFDTDPVTTAQSIIKLKQYGIITVGVGEDIDPNKLNAISGGSPCTFLAKTSAELNDVIKPIQRHIMFAESVGCNSIKINYELSCQMRIVSLLSFCVVGCLAANHEQNLIFDVVFLIDGSQSAMPVFDNFTSFVGNFMTPYNVSLSGARVGLIVVAPDLDDQAPPATLLINITSQYLLLDYLSLLKDNYADFDHAGQLLNYNLQVVSSADYMDRAAGYRAGIHNHLLIYITSTTSFDTDPVTTAQSIIKLKQYGIITVGVGENIDHNKLNAVSGGSPCTFLAKTAAELNDVIKPIQRHIMFADANNGNYCHKK</sequence>
<dbReference type="InterPro" id="IPR053295">
    <property type="entry name" value="Innate_immunity_reg"/>
</dbReference>
<feature type="chain" id="PRO_5013572985" description="VWFA domain-containing protein" evidence="1">
    <location>
        <begin position="17"/>
        <end position="460"/>
    </location>
</feature>
<evidence type="ECO:0000313" key="3">
    <source>
        <dbReference type="EMBL" id="PIC17659.1"/>
    </source>
</evidence>
<dbReference type="SUPFAM" id="SSF53300">
    <property type="entry name" value="vWA-like"/>
    <property type="match status" value="2"/>
</dbReference>
<evidence type="ECO:0000256" key="1">
    <source>
        <dbReference type="SAM" id="SignalP"/>
    </source>
</evidence>
<dbReference type="PANTHER" id="PTHR47324">
    <property type="entry name" value="PROTEIN IRG-7-RELATED"/>
    <property type="match status" value="1"/>
</dbReference>
<dbReference type="CDD" id="cd01450">
    <property type="entry name" value="vWFA_subfamily_ECM"/>
    <property type="match status" value="1"/>
</dbReference>
<dbReference type="InterPro" id="IPR002035">
    <property type="entry name" value="VWF_A"/>
</dbReference>
<dbReference type="SMART" id="SM00327">
    <property type="entry name" value="VWA"/>
    <property type="match status" value="2"/>
</dbReference>
<proteinExistence type="predicted"/>
<feature type="domain" description="VWFA" evidence="2">
    <location>
        <begin position="259"/>
        <end position="442"/>
    </location>
</feature>
<name>A0A2G5SRU1_9PELO</name>
<organism evidence="3 4">
    <name type="scientific">Caenorhabditis nigoni</name>
    <dbReference type="NCBI Taxonomy" id="1611254"/>
    <lineage>
        <taxon>Eukaryota</taxon>
        <taxon>Metazoa</taxon>
        <taxon>Ecdysozoa</taxon>
        <taxon>Nematoda</taxon>
        <taxon>Chromadorea</taxon>
        <taxon>Rhabditida</taxon>
        <taxon>Rhabditina</taxon>
        <taxon>Rhabditomorpha</taxon>
        <taxon>Rhabditoidea</taxon>
        <taxon>Rhabditidae</taxon>
        <taxon>Peloderinae</taxon>
        <taxon>Caenorhabditis</taxon>
    </lineage>
</organism>
<dbReference type="Proteomes" id="UP000230233">
    <property type="component" value="Chromosome X"/>
</dbReference>
<comment type="caution">
    <text evidence="3">The sequence shown here is derived from an EMBL/GenBank/DDBJ whole genome shotgun (WGS) entry which is preliminary data.</text>
</comment>
<accession>A0A2G5SRU1</accession>
<evidence type="ECO:0000259" key="2">
    <source>
        <dbReference type="PROSITE" id="PS50234"/>
    </source>
</evidence>
<reference evidence="4" key="1">
    <citation type="submission" date="2017-10" db="EMBL/GenBank/DDBJ databases">
        <title>Rapid genome shrinkage in a self-fertile nematode reveals novel sperm competition proteins.</title>
        <authorList>
            <person name="Yin D."/>
            <person name="Schwarz E.M."/>
            <person name="Thomas C.G."/>
            <person name="Felde R.L."/>
            <person name="Korf I.F."/>
            <person name="Cutter A.D."/>
            <person name="Schartner C.M."/>
            <person name="Ralston E.J."/>
            <person name="Meyer B.J."/>
            <person name="Haag E.S."/>
        </authorList>
    </citation>
    <scope>NUCLEOTIDE SEQUENCE [LARGE SCALE GENOMIC DNA]</scope>
    <source>
        <strain evidence="4">JU1422</strain>
    </source>
</reference>
<dbReference type="Gene3D" id="3.40.50.410">
    <property type="entry name" value="von Willebrand factor, type A domain"/>
    <property type="match status" value="2"/>
</dbReference>
<dbReference type="PROSITE" id="PS50234">
    <property type="entry name" value="VWFA"/>
    <property type="match status" value="2"/>
</dbReference>
<dbReference type="STRING" id="1611254.A0A2G5SRU1"/>
<dbReference type="PANTHER" id="PTHR47324:SF1">
    <property type="entry name" value="EGF-LIKE DOMAIN-CONTAINING PROTEIN-RELATED"/>
    <property type="match status" value="1"/>
</dbReference>